<feature type="non-terminal residue" evidence="1">
    <location>
        <position position="1"/>
    </location>
</feature>
<evidence type="ECO:0000313" key="2">
    <source>
        <dbReference type="Proteomes" id="UP000663874"/>
    </source>
</evidence>
<organism evidence="1 2">
    <name type="scientific">Rotaria sordida</name>
    <dbReference type="NCBI Taxonomy" id="392033"/>
    <lineage>
        <taxon>Eukaryota</taxon>
        <taxon>Metazoa</taxon>
        <taxon>Spiralia</taxon>
        <taxon>Gnathifera</taxon>
        <taxon>Rotifera</taxon>
        <taxon>Eurotatoria</taxon>
        <taxon>Bdelloidea</taxon>
        <taxon>Philodinida</taxon>
        <taxon>Philodinidae</taxon>
        <taxon>Rotaria</taxon>
    </lineage>
</organism>
<name>A0A820JTL0_9BILA</name>
<proteinExistence type="predicted"/>
<dbReference type="Proteomes" id="UP000663874">
    <property type="component" value="Unassembled WGS sequence"/>
</dbReference>
<gene>
    <name evidence="1" type="ORF">FNK824_LOCUS41739</name>
</gene>
<accession>A0A820JTL0</accession>
<evidence type="ECO:0000313" key="1">
    <source>
        <dbReference type="EMBL" id="CAF4332828.1"/>
    </source>
</evidence>
<sequence>SGTIAGTGAGYTAAGVVYDGMRWK</sequence>
<reference evidence="1" key="1">
    <citation type="submission" date="2021-02" db="EMBL/GenBank/DDBJ databases">
        <authorList>
            <person name="Nowell W R."/>
        </authorList>
    </citation>
    <scope>NUCLEOTIDE SEQUENCE</scope>
</reference>
<protein>
    <submittedName>
        <fullName evidence="1">Uncharacterized protein</fullName>
    </submittedName>
</protein>
<comment type="caution">
    <text evidence="1">The sequence shown here is derived from an EMBL/GenBank/DDBJ whole genome shotgun (WGS) entry which is preliminary data.</text>
</comment>
<dbReference type="EMBL" id="CAJOBE010043076">
    <property type="protein sequence ID" value="CAF4332828.1"/>
    <property type="molecule type" value="Genomic_DNA"/>
</dbReference>
<dbReference type="AlphaFoldDB" id="A0A820JTL0"/>